<protein>
    <recommendedName>
        <fullName evidence="6">NR LBD domain-containing protein</fullName>
    </recommendedName>
</protein>
<accession>A0AA36GGK4</accession>
<sequence>MAPSLAQALGTDEKKRKALDTILIDLEEDQPGPSTAPDSREVQLYAKSYSNPLIISAAKNLPQMLVKMEKFLMNDDGCQRLSYDFKFHFDCPMAEALNNPRRVCSKLPYGINPASPMEMGDEELVLLRVILMFSHSMGYSEKSAKICKKVYKTYSNLLFEHLQIKYQCEKKAFEMFLAYMEVPNFIRVITHKMMPEFGRHVIFKESEMGGQLTENIFCLGS</sequence>
<evidence type="ECO:0000256" key="3">
    <source>
        <dbReference type="ARBA" id="ARBA00023170"/>
    </source>
</evidence>
<evidence type="ECO:0000256" key="1">
    <source>
        <dbReference type="ARBA" id="ARBA00023015"/>
    </source>
</evidence>
<organism evidence="4 5">
    <name type="scientific">Mesorhabditis spiculigera</name>
    <dbReference type="NCBI Taxonomy" id="96644"/>
    <lineage>
        <taxon>Eukaryota</taxon>
        <taxon>Metazoa</taxon>
        <taxon>Ecdysozoa</taxon>
        <taxon>Nematoda</taxon>
        <taxon>Chromadorea</taxon>
        <taxon>Rhabditida</taxon>
        <taxon>Rhabditina</taxon>
        <taxon>Rhabditomorpha</taxon>
        <taxon>Rhabditoidea</taxon>
        <taxon>Rhabditidae</taxon>
        <taxon>Mesorhabditinae</taxon>
        <taxon>Mesorhabditis</taxon>
    </lineage>
</organism>
<keyword evidence="1" id="KW-0805">Transcription regulation</keyword>
<proteinExistence type="predicted"/>
<evidence type="ECO:0000313" key="4">
    <source>
        <dbReference type="EMBL" id="CAJ0584376.1"/>
    </source>
</evidence>
<name>A0AA36GGK4_9BILA</name>
<keyword evidence="3" id="KW-0675">Receptor</keyword>
<dbReference type="Gene3D" id="1.10.565.10">
    <property type="entry name" value="Retinoid X Receptor"/>
    <property type="match status" value="1"/>
</dbReference>
<dbReference type="EMBL" id="CATQJA010002693">
    <property type="protein sequence ID" value="CAJ0584376.1"/>
    <property type="molecule type" value="Genomic_DNA"/>
</dbReference>
<dbReference type="Proteomes" id="UP001177023">
    <property type="component" value="Unassembled WGS sequence"/>
</dbReference>
<keyword evidence="5" id="KW-1185">Reference proteome</keyword>
<keyword evidence="2" id="KW-0804">Transcription</keyword>
<dbReference type="InterPro" id="IPR035500">
    <property type="entry name" value="NHR-like_dom_sf"/>
</dbReference>
<dbReference type="SUPFAM" id="SSF48508">
    <property type="entry name" value="Nuclear receptor ligand-binding domain"/>
    <property type="match status" value="1"/>
</dbReference>
<gene>
    <name evidence="4" type="ORF">MSPICULIGERA_LOCUS22434</name>
</gene>
<evidence type="ECO:0008006" key="6">
    <source>
        <dbReference type="Google" id="ProtNLM"/>
    </source>
</evidence>
<dbReference type="AlphaFoldDB" id="A0AA36GGK4"/>
<evidence type="ECO:0000256" key="2">
    <source>
        <dbReference type="ARBA" id="ARBA00023163"/>
    </source>
</evidence>
<comment type="caution">
    <text evidence="4">The sequence shown here is derived from an EMBL/GenBank/DDBJ whole genome shotgun (WGS) entry which is preliminary data.</text>
</comment>
<evidence type="ECO:0000313" key="5">
    <source>
        <dbReference type="Proteomes" id="UP001177023"/>
    </source>
</evidence>
<feature type="non-terminal residue" evidence="4">
    <location>
        <position position="221"/>
    </location>
</feature>
<reference evidence="4" key="1">
    <citation type="submission" date="2023-06" db="EMBL/GenBank/DDBJ databases">
        <authorList>
            <person name="Delattre M."/>
        </authorList>
    </citation>
    <scope>NUCLEOTIDE SEQUENCE</scope>
    <source>
        <strain evidence="4">AF72</strain>
    </source>
</reference>